<keyword evidence="3" id="KW-1185">Reference proteome</keyword>
<name>A0ABW2F625_9BACL</name>
<evidence type="ECO:0000256" key="1">
    <source>
        <dbReference type="SAM" id="Phobius"/>
    </source>
</evidence>
<protein>
    <recommendedName>
        <fullName evidence="4">50S ribosomal protein L33</fullName>
    </recommendedName>
</protein>
<reference evidence="3" key="1">
    <citation type="journal article" date="2019" name="Int. J. Syst. Evol. Microbiol.">
        <title>The Global Catalogue of Microorganisms (GCM) 10K type strain sequencing project: providing services to taxonomists for standard genome sequencing and annotation.</title>
        <authorList>
            <consortium name="The Broad Institute Genomics Platform"/>
            <consortium name="The Broad Institute Genome Sequencing Center for Infectious Disease"/>
            <person name="Wu L."/>
            <person name="Ma J."/>
        </authorList>
    </citation>
    <scope>NUCLEOTIDE SEQUENCE [LARGE SCALE GENOMIC DNA]</scope>
    <source>
        <strain evidence="3">KCTC 12907</strain>
    </source>
</reference>
<evidence type="ECO:0008006" key="4">
    <source>
        <dbReference type="Google" id="ProtNLM"/>
    </source>
</evidence>
<proteinExistence type="predicted"/>
<dbReference type="Proteomes" id="UP001596378">
    <property type="component" value="Unassembled WGS sequence"/>
</dbReference>
<gene>
    <name evidence="2" type="ORF">ACFQMJ_08990</name>
</gene>
<keyword evidence="1" id="KW-0472">Membrane</keyword>
<sequence length="88" mass="9413">MARITRSHAQKLVGQHVYAVRKDGTVATGKLVRIAGDKLILQQPRGKKARTQAILPLALFDLLAIGTVAGGFGWGGWDGGFGWGGGWW</sequence>
<keyword evidence="1" id="KW-1133">Transmembrane helix</keyword>
<feature type="transmembrane region" description="Helical" evidence="1">
    <location>
        <begin position="53"/>
        <end position="77"/>
    </location>
</feature>
<evidence type="ECO:0000313" key="2">
    <source>
        <dbReference type="EMBL" id="MFC7148657.1"/>
    </source>
</evidence>
<dbReference type="EMBL" id="JBHTAI010000005">
    <property type="protein sequence ID" value="MFC7148657.1"/>
    <property type="molecule type" value="Genomic_DNA"/>
</dbReference>
<dbReference type="RefSeq" id="WP_378052455.1">
    <property type="nucleotide sequence ID" value="NZ_JBHMDN010000055.1"/>
</dbReference>
<accession>A0ABW2F625</accession>
<comment type="caution">
    <text evidence="2">The sequence shown here is derived from an EMBL/GenBank/DDBJ whole genome shotgun (WGS) entry which is preliminary data.</text>
</comment>
<evidence type="ECO:0000313" key="3">
    <source>
        <dbReference type="Proteomes" id="UP001596378"/>
    </source>
</evidence>
<keyword evidence="1" id="KW-0812">Transmembrane</keyword>
<organism evidence="2 3">
    <name type="scientific">Cohnella cellulosilytica</name>
    <dbReference type="NCBI Taxonomy" id="986710"/>
    <lineage>
        <taxon>Bacteria</taxon>
        <taxon>Bacillati</taxon>
        <taxon>Bacillota</taxon>
        <taxon>Bacilli</taxon>
        <taxon>Bacillales</taxon>
        <taxon>Paenibacillaceae</taxon>
        <taxon>Cohnella</taxon>
    </lineage>
</organism>